<dbReference type="RefSeq" id="WP_073360447.1">
    <property type="nucleotide sequence ID" value="NZ_FNTL01000004.1"/>
</dbReference>
<feature type="domain" description="HTH lacI-type" evidence="4">
    <location>
        <begin position="4"/>
        <end position="58"/>
    </location>
</feature>
<dbReference type="InterPro" id="IPR028082">
    <property type="entry name" value="Peripla_BP_I"/>
</dbReference>
<accession>A0A1H4SBL8</accession>
<protein>
    <submittedName>
        <fullName evidence="5">DNA-binding transcriptional regulator, LacI/PurR family</fullName>
    </submittedName>
</protein>
<dbReference type="PANTHER" id="PTHR30146">
    <property type="entry name" value="LACI-RELATED TRANSCRIPTIONAL REPRESSOR"/>
    <property type="match status" value="1"/>
</dbReference>
<evidence type="ECO:0000259" key="4">
    <source>
        <dbReference type="PROSITE" id="PS50932"/>
    </source>
</evidence>
<reference evidence="6" key="1">
    <citation type="submission" date="2016-10" db="EMBL/GenBank/DDBJ databases">
        <authorList>
            <person name="Varghese N."/>
        </authorList>
    </citation>
    <scope>NUCLEOTIDE SEQUENCE [LARGE SCALE GENOMIC DNA]</scope>
    <source>
        <strain evidence="6">DSM 44719</strain>
    </source>
</reference>
<dbReference type="GO" id="GO:0003700">
    <property type="term" value="F:DNA-binding transcription factor activity"/>
    <property type="evidence" value="ECO:0007669"/>
    <property type="project" value="TreeGrafter"/>
</dbReference>
<evidence type="ECO:0000256" key="1">
    <source>
        <dbReference type="ARBA" id="ARBA00023015"/>
    </source>
</evidence>
<gene>
    <name evidence="5" type="ORF">SAMN04490220_1582</name>
</gene>
<name>A0A1H4SBL8_RHOJO</name>
<dbReference type="SMART" id="SM00354">
    <property type="entry name" value="HTH_LACI"/>
    <property type="match status" value="1"/>
</dbReference>
<dbReference type="SUPFAM" id="SSF47413">
    <property type="entry name" value="lambda repressor-like DNA-binding domains"/>
    <property type="match status" value="1"/>
</dbReference>
<keyword evidence="1" id="KW-0805">Transcription regulation</keyword>
<dbReference type="InterPro" id="IPR010982">
    <property type="entry name" value="Lambda_DNA-bd_dom_sf"/>
</dbReference>
<dbReference type="Pfam" id="PF00356">
    <property type="entry name" value="LacI"/>
    <property type="match status" value="1"/>
</dbReference>
<dbReference type="CDD" id="cd01392">
    <property type="entry name" value="HTH_LacI"/>
    <property type="match status" value="1"/>
</dbReference>
<keyword evidence="3" id="KW-0804">Transcription</keyword>
<evidence type="ECO:0000256" key="2">
    <source>
        <dbReference type="ARBA" id="ARBA00023125"/>
    </source>
</evidence>
<keyword evidence="2 5" id="KW-0238">DNA-binding</keyword>
<dbReference type="Proteomes" id="UP000183407">
    <property type="component" value="Unassembled WGS sequence"/>
</dbReference>
<dbReference type="SUPFAM" id="SSF53822">
    <property type="entry name" value="Periplasmic binding protein-like I"/>
    <property type="match status" value="1"/>
</dbReference>
<dbReference type="AlphaFoldDB" id="A0A1H4SBL8"/>
<evidence type="ECO:0000313" key="5">
    <source>
        <dbReference type="EMBL" id="SEC41552.1"/>
    </source>
</evidence>
<evidence type="ECO:0000256" key="3">
    <source>
        <dbReference type="ARBA" id="ARBA00023163"/>
    </source>
</evidence>
<dbReference type="InterPro" id="IPR000843">
    <property type="entry name" value="HTH_LacI"/>
</dbReference>
<sequence>MPAVTIIDLARELGLSKTTVSDALIGSGRVSEATRQRVMTAAQSMGYVSNRAARSLRRRTTGAFGLYIPSEVRGLSFYMHFAFGAADAAASVGRDLTLHTRTSEHFQVDGALVIDALDDDPVVDRMLRAAIPIVFAGRSGPLPLPAQPVGTIEIDHRAVVDFVLEQLKSTGTRRPGYVGLESLRGPHWAADSKSSFEEWCLREGIEPHMLLLPADPNEDELFAALEKLTGECAVDAIVFGPQGLAGRALPMLHSLGKTPDVNSDHDFRVASLAGDPVSELGSSQIFAVDLAPRSFGHEAMDFLVEVSTSPPSEPLHRFHAANLHRTVDASDAQPS</sequence>
<dbReference type="EMBL" id="FNTL01000004">
    <property type="protein sequence ID" value="SEC41552.1"/>
    <property type="molecule type" value="Genomic_DNA"/>
</dbReference>
<evidence type="ECO:0000313" key="6">
    <source>
        <dbReference type="Proteomes" id="UP000183407"/>
    </source>
</evidence>
<dbReference type="Gene3D" id="3.40.50.2300">
    <property type="match status" value="2"/>
</dbReference>
<dbReference type="PROSITE" id="PS50932">
    <property type="entry name" value="HTH_LACI_2"/>
    <property type="match status" value="1"/>
</dbReference>
<proteinExistence type="predicted"/>
<organism evidence="5 6">
    <name type="scientific">Rhodococcus jostii</name>
    <dbReference type="NCBI Taxonomy" id="132919"/>
    <lineage>
        <taxon>Bacteria</taxon>
        <taxon>Bacillati</taxon>
        <taxon>Actinomycetota</taxon>
        <taxon>Actinomycetes</taxon>
        <taxon>Mycobacteriales</taxon>
        <taxon>Nocardiaceae</taxon>
        <taxon>Rhodococcus</taxon>
    </lineage>
</organism>
<dbReference type="Gene3D" id="1.10.260.40">
    <property type="entry name" value="lambda repressor-like DNA-binding domains"/>
    <property type="match status" value="1"/>
</dbReference>
<dbReference type="GO" id="GO:0000976">
    <property type="term" value="F:transcription cis-regulatory region binding"/>
    <property type="evidence" value="ECO:0007669"/>
    <property type="project" value="TreeGrafter"/>
</dbReference>
<dbReference type="PANTHER" id="PTHR30146:SF153">
    <property type="entry name" value="LACTOSE OPERON REPRESSOR"/>
    <property type="match status" value="1"/>
</dbReference>